<sequence>MNGSYKPILKRQRKEAQHLMAIHIIIWDGISVAPKCALEAVEGLLRDLMQNDRPFGGKLFII</sequence>
<evidence type="ECO:0000259" key="2">
    <source>
        <dbReference type="Pfam" id="PF05970"/>
    </source>
</evidence>
<dbReference type="Proteomes" id="UP000053676">
    <property type="component" value="Unassembled WGS sequence"/>
</dbReference>
<keyword evidence="1" id="KW-0227">DNA damage</keyword>
<dbReference type="GO" id="GO:0043139">
    <property type="term" value="F:5'-3' DNA helicase activity"/>
    <property type="evidence" value="ECO:0007669"/>
    <property type="project" value="UniProtKB-EC"/>
</dbReference>
<dbReference type="GO" id="GO:0016887">
    <property type="term" value="F:ATP hydrolysis activity"/>
    <property type="evidence" value="ECO:0007669"/>
    <property type="project" value="RHEA"/>
</dbReference>
<comment type="cofactor">
    <cofactor evidence="1">
        <name>Mg(2+)</name>
        <dbReference type="ChEBI" id="CHEBI:18420"/>
    </cofactor>
</comment>
<evidence type="ECO:0000313" key="4">
    <source>
        <dbReference type="Proteomes" id="UP000053676"/>
    </source>
</evidence>
<dbReference type="InterPro" id="IPR010285">
    <property type="entry name" value="DNA_helicase_pif1-like_DEAD"/>
</dbReference>
<dbReference type="GO" id="GO:0006281">
    <property type="term" value="P:DNA repair"/>
    <property type="evidence" value="ECO:0007669"/>
    <property type="project" value="UniProtKB-KW"/>
</dbReference>
<dbReference type="GO" id="GO:0000723">
    <property type="term" value="P:telomere maintenance"/>
    <property type="evidence" value="ECO:0007669"/>
    <property type="project" value="InterPro"/>
</dbReference>
<keyword evidence="1" id="KW-0234">DNA repair</keyword>
<accession>W2T9B6</accession>
<dbReference type="KEGG" id="nai:NECAME_02895"/>
<evidence type="ECO:0000313" key="3">
    <source>
        <dbReference type="EMBL" id="ETN78458.1"/>
    </source>
</evidence>
<keyword evidence="1" id="KW-0378">Hydrolase</keyword>
<protein>
    <recommendedName>
        <fullName evidence="1">ATP-dependent DNA helicase</fullName>
        <ecNumber evidence="1">5.6.2.3</ecNumber>
    </recommendedName>
</protein>
<feature type="domain" description="DNA helicase Pif1-like DEAD-box helicase" evidence="2">
    <location>
        <begin position="9"/>
        <end position="61"/>
    </location>
</feature>
<dbReference type="EMBL" id="KI659903">
    <property type="protein sequence ID" value="ETN78458.1"/>
    <property type="molecule type" value="Genomic_DNA"/>
</dbReference>
<dbReference type="GO" id="GO:0006310">
    <property type="term" value="P:DNA recombination"/>
    <property type="evidence" value="ECO:0007669"/>
    <property type="project" value="UniProtKB-KW"/>
</dbReference>
<gene>
    <name evidence="3" type="ORF">NECAME_02895</name>
</gene>
<dbReference type="EC" id="5.6.2.3" evidence="1"/>
<keyword evidence="1" id="KW-0347">Helicase</keyword>
<keyword evidence="1" id="KW-0233">DNA recombination</keyword>
<keyword evidence="1" id="KW-0547">Nucleotide-binding</keyword>
<proteinExistence type="inferred from homology"/>
<reference evidence="4" key="1">
    <citation type="journal article" date="2014" name="Nat. Genet.">
        <title>Genome of the human hookworm Necator americanus.</title>
        <authorList>
            <person name="Tang Y.T."/>
            <person name="Gao X."/>
            <person name="Rosa B.A."/>
            <person name="Abubucker S."/>
            <person name="Hallsworth-Pepin K."/>
            <person name="Martin J."/>
            <person name="Tyagi R."/>
            <person name="Heizer E."/>
            <person name="Zhang X."/>
            <person name="Bhonagiri-Palsikar V."/>
            <person name="Minx P."/>
            <person name="Warren W.C."/>
            <person name="Wang Q."/>
            <person name="Zhan B."/>
            <person name="Hotez P.J."/>
            <person name="Sternberg P.W."/>
            <person name="Dougall A."/>
            <person name="Gaze S.T."/>
            <person name="Mulvenna J."/>
            <person name="Sotillo J."/>
            <person name="Ranganathan S."/>
            <person name="Rabelo E.M."/>
            <person name="Wilson R.K."/>
            <person name="Felgner P.L."/>
            <person name="Bethony J."/>
            <person name="Hawdon J.M."/>
            <person name="Gasser R.B."/>
            <person name="Loukas A."/>
            <person name="Mitreva M."/>
        </authorList>
    </citation>
    <scope>NUCLEOTIDE SEQUENCE [LARGE SCALE GENOMIC DNA]</scope>
</reference>
<dbReference type="AlphaFoldDB" id="W2T9B6"/>
<organism evidence="3 4">
    <name type="scientific">Necator americanus</name>
    <name type="common">Human hookworm</name>
    <dbReference type="NCBI Taxonomy" id="51031"/>
    <lineage>
        <taxon>Eukaryota</taxon>
        <taxon>Metazoa</taxon>
        <taxon>Ecdysozoa</taxon>
        <taxon>Nematoda</taxon>
        <taxon>Chromadorea</taxon>
        <taxon>Rhabditida</taxon>
        <taxon>Rhabditina</taxon>
        <taxon>Rhabditomorpha</taxon>
        <taxon>Strongyloidea</taxon>
        <taxon>Ancylostomatidae</taxon>
        <taxon>Bunostominae</taxon>
        <taxon>Necator</taxon>
    </lineage>
</organism>
<dbReference type="OrthoDB" id="5854156at2759"/>
<comment type="similarity">
    <text evidence="1">Belongs to the helicase family.</text>
</comment>
<evidence type="ECO:0000256" key="1">
    <source>
        <dbReference type="RuleBase" id="RU363044"/>
    </source>
</evidence>
<dbReference type="Pfam" id="PF05970">
    <property type="entry name" value="PIF1"/>
    <property type="match status" value="1"/>
</dbReference>
<keyword evidence="1" id="KW-0067">ATP-binding</keyword>
<name>W2T9B6_NECAM</name>
<comment type="catalytic activity">
    <reaction evidence="1">
        <text>ATP + H2O = ADP + phosphate + H(+)</text>
        <dbReference type="Rhea" id="RHEA:13065"/>
        <dbReference type="ChEBI" id="CHEBI:15377"/>
        <dbReference type="ChEBI" id="CHEBI:15378"/>
        <dbReference type="ChEBI" id="CHEBI:30616"/>
        <dbReference type="ChEBI" id="CHEBI:43474"/>
        <dbReference type="ChEBI" id="CHEBI:456216"/>
        <dbReference type="EC" id="5.6.2.3"/>
    </reaction>
</comment>
<keyword evidence="4" id="KW-1185">Reference proteome</keyword>
<dbReference type="GO" id="GO:0005524">
    <property type="term" value="F:ATP binding"/>
    <property type="evidence" value="ECO:0007669"/>
    <property type="project" value="UniProtKB-KW"/>
</dbReference>